<sequence length="414" mass="45194">MARVAKKGLNLSRLPEYALVAVRRDGMDPVPGLGKVREREPVRKLPLPFSSGVWMITGYEAARQVLGDGAAFSNEFSKVTSGTGVSAEKTPGGLGMVDPPIHTRRRKLLTPEFTMRRLARLTPLIHDIVQGCLDEMERKAAAGEPVDLVEDFALPIPSLVICELLGVPYADRAEFQKFSASRFDIENGTNASFGAISTSLEYLHGIIKQQRKEPGDGLLGALITEHGDDLDDEELAGLADGLLTGGFETTASMLALGTLLLMRDPEYASRLRDDEGGEFAERFVEEALRYLTVVQVAFPRIAKDDIVINGQEIHKGDIVVVSLSGADRDASLSPDGSDMDVFDPDRVAAASHLAFGHGMHRCIGAELAKMELRAAYPMLVRRFPRLRVAGDPEKLEFRRLSIVYGLKSLPVKVD</sequence>
<dbReference type="CDD" id="cd11030">
    <property type="entry name" value="CYP105-like"/>
    <property type="match status" value="1"/>
</dbReference>
<dbReference type="InterPro" id="IPR002397">
    <property type="entry name" value="Cyt_P450_B"/>
</dbReference>
<reference evidence="8 9" key="1">
    <citation type="submission" date="2016-10" db="EMBL/GenBank/DDBJ databases">
        <title>Genome sequence of Streptomyces gilvigriseus MUSC 26.</title>
        <authorList>
            <person name="Lee L.-H."/>
            <person name="Ser H.-L."/>
        </authorList>
    </citation>
    <scope>NUCLEOTIDE SEQUENCE [LARGE SCALE GENOMIC DNA]</scope>
    <source>
        <strain evidence="8 9">MUSC 26</strain>
    </source>
</reference>
<dbReference type="Proteomes" id="UP000243342">
    <property type="component" value="Unassembled WGS sequence"/>
</dbReference>
<dbReference type="GO" id="GO:0020037">
    <property type="term" value="F:heme binding"/>
    <property type="evidence" value="ECO:0007669"/>
    <property type="project" value="InterPro"/>
</dbReference>
<name>A0A1J7C4B9_9ACTN</name>
<keyword evidence="6 7" id="KW-0503">Monooxygenase</keyword>
<dbReference type="GO" id="GO:0005506">
    <property type="term" value="F:iron ion binding"/>
    <property type="evidence" value="ECO:0007669"/>
    <property type="project" value="InterPro"/>
</dbReference>
<dbReference type="FunFam" id="1.10.630.10:FF:000018">
    <property type="entry name" value="Cytochrome P450 monooxygenase"/>
    <property type="match status" value="1"/>
</dbReference>
<dbReference type="PANTHER" id="PTHR46696:SF6">
    <property type="entry name" value="P450, PUTATIVE (EUROFUNG)-RELATED"/>
    <property type="match status" value="1"/>
</dbReference>
<dbReference type="PANTHER" id="PTHR46696">
    <property type="entry name" value="P450, PUTATIVE (EUROFUNG)-RELATED"/>
    <property type="match status" value="1"/>
</dbReference>
<dbReference type="SUPFAM" id="SSF48264">
    <property type="entry name" value="Cytochrome P450"/>
    <property type="match status" value="1"/>
</dbReference>
<evidence type="ECO:0000256" key="5">
    <source>
        <dbReference type="ARBA" id="ARBA00023004"/>
    </source>
</evidence>
<dbReference type="AlphaFoldDB" id="A0A1J7C4B9"/>
<dbReference type="PRINTS" id="PR00359">
    <property type="entry name" value="BP450"/>
</dbReference>
<evidence type="ECO:0000256" key="1">
    <source>
        <dbReference type="ARBA" id="ARBA00010617"/>
    </source>
</evidence>
<keyword evidence="4 7" id="KW-0560">Oxidoreductase</keyword>
<evidence type="ECO:0000313" key="9">
    <source>
        <dbReference type="Proteomes" id="UP000243342"/>
    </source>
</evidence>
<accession>A0A1J7C4B9</accession>
<organism evidence="8 9">
    <name type="scientific">Mangrovactinospora gilvigrisea</name>
    <dbReference type="NCBI Taxonomy" id="1428644"/>
    <lineage>
        <taxon>Bacteria</taxon>
        <taxon>Bacillati</taxon>
        <taxon>Actinomycetota</taxon>
        <taxon>Actinomycetes</taxon>
        <taxon>Kitasatosporales</taxon>
        <taxon>Streptomycetaceae</taxon>
        <taxon>Mangrovactinospora</taxon>
    </lineage>
</organism>
<keyword evidence="9" id="KW-1185">Reference proteome</keyword>
<evidence type="ECO:0000256" key="7">
    <source>
        <dbReference type="RuleBase" id="RU000461"/>
    </source>
</evidence>
<dbReference type="PROSITE" id="PS00086">
    <property type="entry name" value="CYTOCHROME_P450"/>
    <property type="match status" value="1"/>
</dbReference>
<dbReference type="InterPro" id="IPR001128">
    <property type="entry name" value="Cyt_P450"/>
</dbReference>
<dbReference type="OrthoDB" id="3664945at2"/>
<evidence type="ECO:0000313" key="8">
    <source>
        <dbReference type="EMBL" id="OIV36420.1"/>
    </source>
</evidence>
<dbReference type="GO" id="GO:0016705">
    <property type="term" value="F:oxidoreductase activity, acting on paired donors, with incorporation or reduction of molecular oxygen"/>
    <property type="evidence" value="ECO:0007669"/>
    <property type="project" value="InterPro"/>
</dbReference>
<dbReference type="STRING" id="1428644.BIV57_16260"/>
<evidence type="ECO:0000256" key="6">
    <source>
        <dbReference type="ARBA" id="ARBA00023033"/>
    </source>
</evidence>
<dbReference type="Gene3D" id="1.10.630.10">
    <property type="entry name" value="Cytochrome P450"/>
    <property type="match status" value="1"/>
</dbReference>
<gene>
    <name evidence="8" type="ORF">BIV57_16260</name>
</gene>
<dbReference type="Pfam" id="PF00067">
    <property type="entry name" value="p450"/>
    <property type="match status" value="2"/>
</dbReference>
<protein>
    <submittedName>
        <fullName evidence="8">Cytochrome</fullName>
    </submittedName>
</protein>
<dbReference type="InterPro" id="IPR017972">
    <property type="entry name" value="Cyt_P450_CS"/>
</dbReference>
<keyword evidence="3 7" id="KW-0479">Metal-binding</keyword>
<keyword evidence="5 7" id="KW-0408">Iron</keyword>
<evidence type="ECO:0000256" key="4">
    <source>
        <dbReference type="ARBA" id="ARBA00023002"/>
    </source>
</evidence>
<dbReference type="RefSeq" id="WP_071657600.1">
    <property type="nucleotide sequence ID" value="NZ_MLCF01000094.1"/>
</dbReference>
<dbReference type="GO" id="GO:0004497">
    <property type="term" value="F:monooxygenase activity"/>
    <property type="evidence" value="ECO:0007669"/>
    <property type="project" value="UniProtKB-KW"/>
</dbReference>
<dbReference type="PRINTS" id="PR00385">
    <property type="entry name" value="P450"/>
</dbReference>
<evidence type="ECO:0000256" key="2">
    <source>
        <dbReference type="ARBA" id="ARBA00022617"/>
    </source>
</evidence>
<proteinExistence type="inferred from homology"/>
<dbReference type="EMBL" id="MLCF01000094">
    <property type="protein sequence ID" value="OIV36420.1"/>
    <property type="molecule type" value="Genomic_DNA"/>
</dbReference>
<keyword evidence="2 7" id="KW-0349">Heme</keyword>
<comment type="similarity">
    <text evidence="1 7">Belongs to the cytochrome P450 family.</text>
</comment>
<evidence type="ECO:0000256" key="3">
    <source>
        <dbReference type="ARBA" id="ARBA00022723"/>
    </source>
</evidence>
<comment type="caution">
    <text evidence="8">The sequence shown here is derived from an EMBL/GenBank/DDBJ whole genome shotgun (WGS) entry which is preliminary data.</text>
</comment>
<dbReference type="InterPro" id="IPR036396">
    <property type="entry name" value="Cyt_P450_sf"/>
</dbReference>